<gene>
    <name evidence="2" type="ORF">J2X05_002604</name>
</gene>
<proteinExistence type="predicted"/>
<feature type="region of interest" description="Disordered" evidence="1">
    <location>
        <begin position="86"/>
        <end position="109"/>
    </location>
</feature>
<reference evidence="2 3" key="1">
    <citation type="submission" date="2023-07" db="EMBL/GenBank/DDBJ databases">
        <title>Sorghum-associated microbial communities from plants grown in Nebraska, USA.</title>
        <authorList>
            <person name="Schachtman D."/>
        </authorList>
    </citation>
    <scope>NUCLEOTIDE SEQUENCE [LARGE SCALE GENOMIC DNA]</scope>
    <source>
        <strain evidence="2 3">BE190</strain>
    </source>
</reference>
<dbReference type="Proteomes" id="UP001253595">
    <property type="component" value="Unassembled WGS sequence"/>
</dbReference>
<keyword evidence="3" id="KW-1185">Reference proteome</keyword>
<accession>A0ABU1UZH5</accession>
<organism evidence="2 3">
    <name type="scientific">Cellvibrio fibrivorans</name>
    <dbReference type="NCBI Taxonomy" id="126350"/>
    <lineage>
        <taxon>Bacteria</taxon>
        <taxon>Pseudomonadati</taxon>
        <taxon>Pseudomonadota</taxon>
        <taxon>Gammaproteobacteria</taxon>
        <taxon>Cellvibrionales</taxon>
        <taxon>Cellvibrionaceae</taxon>
        <taxon>Cellvibrio</taxon>
    </lineage>
</organism>
<comment type="caution">
    <text evidence="2">The sequence shown here is derived from an EMBL/GenBank/DDBJ whole genome shotgun (WGS) entry which is preliminary data.</text>
</comment>
<name>A0ABU1UZH5_9GAMM</name>
<protein>
    <submittedName>
        <fullName evidence="2">Uncharacterized protein</fullName>
    </submittedName>
</protein>
<evidence type="ECO:0000313" key="2">
    <source>
        <dbReference type="EMBL" id="MDR7090580.1"/>
    </source>
</evidence>
<dbReference type="RefSeq" id="WP_310073009.1">
    <property type="nucleotide sequence ID" value="NZ_JAVDVX010000004.1"/>
</dbReference>
<dbReference type="EMBL" id="JAVDVX010000004">
    <property type="protein sequence ID" value="MDR7090580.1"/>
    <property type="molecule type" value="Genomic_DNA"/>
</dbReference>
<sequence length="141" mass="15531">MPQPLPAYFKRISAEFFDIFGSSIFAISVPLAQQIATTCLILLLIPYLLHKLPEFIHKNAFFLISRGKSRRNKSLSNRTNINFSPLNVLSGRPAHQSRSSTRQIGEKTPSPALIPCDFLDLSGCGIAPAAVPHPHKPDLSP</sequence>
<evidence type="ECO:0000313" key="3">
    <source>
        <dbReference type="Proteomes" id="UP001253595"/>
    </source>
</evidence>
<evidence type="ECO:0000256" key="1">
    <source>
        <dbReference type="SAM" id="MobiDB-lite"/>
    </source>
</evidence>